<dbReference type="PROSITE" id="PS00211">
    <property type="entry name" value="ABC_TRANSPORTER_1"/>
    <property type="match status" value="2"/>
</dbReference>
<proteinExistence type="predicted"/>
<name>A0A9N8H7E2_9STRA</name>
<dbReference type="InterPro" id="IPR017871">
    <property type="entry name" value="ABC_transporter-like_CS"/>
</dbReference>
<dbReference type="OrthoDB" id="2110130at2759"/>
<evidence type="ECO:0000256" key="5">
    <source>
        <dbReference type="SAM" id="MobiDB-lite"/>
    </source>
</evidence>
<comment type="caution">
    <text evidence="7">The sequence shown here is derived from an EMBL/GenBank/DDBJ whole genome shotgun (WGS) entry which is preliminary data.</text>
</comment>
<keyword evidence="3" id="KW-0067">ATP-binding</keyword>
<feature type="compositionally biased region" description="Gly residues" evidence="5">
    <location>
        <begin position="186"/>
        <end position="199"/>
    </location>
</feature>
<dbReference type="PANTHER" id="PTHR19211:SF14">
    <property type="entry name" value="ATP-BINDING CASSETTE SUB-FAMILY F MEMBER 1"/>
    <property type="match status" value="1"/>
</dbReference>
<feature type="compositionally biased region" description="Low complexity" evidence="5">
    <location>
        <begin position="137"/>
        <end position="149"/>
    </location>
</feature>
<sequence>MIEIQTIQAALEQHVEDETVRDYLSGILREEDVYDDVEALIDSIQPFLDDDRQMAEALVRAVSGDIVAKPAEAKPVPAAPVTRTAEAQHDDTEDESASSASSQERQPKEGKTTKTKSHAAQRKERRRQKKEKKSKSSPKTTKQTKKQPTGDINETVSRINAQSAQELQELDDYSSAWKEAKETGQVWGGRGKGGRGVNRGLGEYRGKDAVVNQLTLSYGGRDLLLETHLAISHGHRYGLMGPNGCGKSTLLHRIASENVPGWPLHLSVRMVEQEVLGTPQSVLECMKNEMKTGGGGNSSQKKQELEEELAELEAILEDSNAQPEAVEAAAERLSEIYEQLEALESDDDKEETPAETGGAFAQLDKRAKKILKGLQFKGSLLEVPGNLLSGGWRMRLALAQALYAEPDVLLLDEPTNHLDVSAVLFLEDWIVDNNLTVVVVSHDGHFLDAICTDMIKFESNLKLKYHVGNYTSLCEMEEQTWARNTKKADAVARQEKKAKEFIQKQRAMSNNKHRDDNKQRQAAERQKKLGRLGLFSENGQKFKLLAEGNTKAGGSNRAGHINGNYTNAAGFQSFFVSNEKHAFGEDRQLLNFKFPAAPPLKGGGGHLITMEDCRFRYDGTDDWLLEDMSLNLSYGSRVAIVGKNGAGKSTLLKLMCGELTVNKGEFHSHPNLRIAHIAQHHIEQLGDYLESTPVEYFLQQHHAKNEQEARQFLGGFGLVGPLALQRIGTLSGGQKARLAFATVMHNAPHVLVLDEPTNHLDRDSLESLAKAVEKFEGAVVIVSHNQDFMSRCANEMWTVANQTVKVEVADGEVATFDDLYDQYKDGLRKEMRKKR</sequence>
<dbReference type="PROSITE" id="PS50893">
    <property type="entry name" value="ABC_TRANSPORTER_2"/>
    <property type="match status" value="2"/>
</dbReference>
<dbReference type="Gene3D" id="3.40.50.300">
    <property type="entry name" value="P-loop containing nucleotide triphosphate hydrolases"/>
    <property type="match status" value="2"/>
</dbReference>
<accession>A0A9N8H7E2</accession>
<evidence type="ECO:0000256" key="3">
    <source>
        <dbReference type="ARBA" id="ARBA00022840"/>
    </source>
</evidence>
<feature type="region of interest" description="Disordered" evidence="5">
    <location>
        <begin position="73"/>
        <end position="155"/>
    </location>
</feature>
<reference evidence="7" key="1">
    <citation type="submission" date="2020-06" db="EMBL/GenBank/DDBJ databases">
        <authorList>
            <consortium name="Plant Systems Biology data submission"/>
        </authorList>
    </citation>
    <scope>NUCLEOTIDE SEQUENCE</scope>
    <source>
        <strain evidence="7">D6</strain>
    </source>
</reference>
<dbReference type="SUPFAM" id="SSF52540">
    <property type="entry name" value="P-loop containing nucleoside triphosphate hydrolases"/>
    <property type="match status" value="2"/>
</dbReference>
<evidence type="ECO:0000313" key="7">
    <source>
        <dbReference type="EMBL" id="CAB9499678.1"/>
    </source>
</evidence>
<feature type="domain" description="ABC transporter" evidence="6">
    <location>
        <begin position="204"/>
        <end position="492"/>
    </location>
</feature>
<dbReference type="PANTHER" id="PTHR19211">
    <property type="entry name" value="ATP-BINDING TRANSPORT PROTEIN-RELATED"/>
    <property type="match status" value="1"/>
</dbReference>
<dbReference type="FunFam" id="3.40.50.300:FF:000011">
    <property type="entry name" value="Putative ABC transporter ATP-binding component"/>
    <property type="match status" value="1"/>
</dbReference>
<dbReference type="SMART" id="SM00382">
    <property type="entry name" value="AAA"/>
    <property type="match status" value="2"/>
</dbReference>
<keyword evidence="1" id="KW-0677">Repeat</keyword>
<evidence type="ECO:0000256" key="1">
    <source>
        <dbReference type="ARBA" id="ARBA00022737"/>
    </source>
</evidence>
<keyword evidence="2" id="KW-0547">Nucleotide-binding</keyword>
<dbReference type="CDD" id="cd03221">
    <property type="entry name" value="ABCF_EF-3"/>
    <property type="match status" value="2"/>
</dbReference>
<dbReference type="InterPro" id="IPR003439">
    <property type="entry name" value="ABC_transporter-like_ATP-bd"/>
</dbReference>
<feature type="compositionally biased region" description="Basic and acidic residues" evidence="5">
    <location>
        <begin position="512"/>
        <end position="524"/>
    </location>
</feature>
<keyword evidence="7" id="KW-0640">Prion</keyword>
<dbReference type="Proteomes" id="UP001153069">
    <property type="component" value="Unassembled WGS sequence"/>
</dbReference>
<keyword evidence="7" id="KW-0034">Amyloid</keyword>
<dbReference type="GO" id="GO:0016887">
    <property type="term" value="F:ATP hydrolysis activity"/>
    <property type="evidence" value="ECO:0007669"/>
    <property type="project" value="InterPro"/>
</dbReference>
<protein>
    <submittedName>
        <fullName evidence="7">[NU+] prion formation protein 1</fullName>
    </submittedName>
</protein>
<dbReference type="Pfam" id="PF00005">
    <property type="entry name" value="ABC_tran"/>
    <property type="match status" value="2"/>
</dbReference>
<dbReference type="InterPro" id="IPR003593">
    <property type="entry name" value="AAA+_ATPase"/>
</dbReference>
<feature type="compositionally biased region" description="Basic residues" evidence="5">
    <location>
        <begin position="113"/>
        <end position="136"/>
    </location>
</feature>
<dbReference type="AlphaFoldDB" id="A0A9N8H7E2"/>
<dbReference type="InterPro" id="IPR050611">
    <property type="entry name" value="ABCF"/>
</dbReference>
<dbReference type="GO" id="GO:0005524">
    <property type="term" value="F:ATP binding"/>
    <property type="evidence" value="ECO:0007669"/>
    <property type="project" value="UniProtKB-KW"/>
</dbReference>
<dbReference type="InterPro" id="IPR027417">
    <property type="entry name" value="P-loop_NTPase"/>
</dbReference>
<evidence type="ECO:0000313" key="8">
    <source>
        <dbReference type="Proteomes" id="UP001153069"/>
    </source>
</evidence>
<feature type="coiled-coil region" evidence="4">
    <location>
        <begin position="295"/>
        <end position="346"/>
    </location>
</feature>
<evidence type="ECO:0000256" key="2">
    <source>
        <dbReference type="ARBA" id="ARBA00022741"/>
    </source>
</evidence>
<keyword evidence="4" id="KW-0175">Coiled coil</keyword>
<feature type="domain" description="ABC transporter" evidence="6">
    <location>
        <begin position="608"/>
        <end position="826"/>
    </location>
</feature>
<organism evidence="7 8">
    <name type="scientific">Seminavis robusta</name>
    <dbReference type="NCBI Taxonomy" id="568900"/>
    <lineage>
        <taxon>Eukaryota</taxon>
        <taxon>Sar</taxon>
        <taxon>Stramenopiles</taxon>
        <taxon>Ochrophyta</taxon>
        <taxon>Bacillariophyta</taxon>
        <taxon>Bacillariophyceae</taxon>
        <taxon>Bacillariophycidae</taxon>
        <taxon>Naviculales</taxon>
        <taxon>Naviculaceae</taxon>
        <taxon>Seminavis</taxon>
    </lineage>
</organism>
<evidence type="ECO:0000256" key="4">
    <source>
        <dbReference type="SAM" id="Coils"/>
    </source>
</evidence>
<keyword evidence="8" id="KW-1185">Reference proteome</keyword>
<dbReference type="FunFam" id="3.40.50.300:FF:001197">
    <property type="entry name" value="Putative ATP-binding cassette family ATPase"/>
    <property type="match status" value="1"/>
</dbReference>
<dbReference type="EMBL" id="CAICTM010000065">
    <property type="protein sequence ID" value="CAB9499678.1"/>
    <property type="molecule type" value="Genomic_DNA"/>
</dbReference>
<evidence type="ECO:0000259" key="6">
    <source>
        <dbReference type="PROSITE" id="PS50893"/>
    </source>
</evidence>
<feature type="region of interest" description="Disordered" evidence="5">
    <location>
        <begin position="182"/>
        <end position="202"/>
    </location>
</feature>
<gene>
    <name evidence="7" type="ORF">SEMRO_66_G037250.1</name>
</gene>
<feature type="region of interest" description="Disordered" evidence="5">
    <location>
        <begin position="504"/>
        <end position="524"/>
    </location>
</feature>